<dbReference type="InterPro" id="IPR052637">
    <property type="entry name" value="KLHDC3-like"/>
</dbReference>
<reference evidence="1" key="1">
    <citation type="submission" date="2023-10" db="EMBL/GenBank/DDBJ databases">
        <title>Genome assembly of Pristionchus species.</title>
        <authorList>
            <person name="Yoshida K."/>
            <person name="Sommer R.J."/>
        </authorList>
    </citation>
    <scope>NUCLEOTIDE SEQUENCE</scope>
    <source>
        <strain evidence="1">RS5133</strain>
    </source>
</reference>
<gene>
    <name evidence="1" type="ORF">PFISCL1PPCAC_3137</name>
</gene>
<dbReference type="GO" id="GO:0005737">
    <property type="term" value="C:cytoplasm"/>
    <property type="evidence" value="ECO:0007669"/>
    <property type="project" value="TreeGrafter"/>
</dbReference>
<accession>A0AAV5UX41</accession>
<dbReference type="EMBL" id="BTSY01000001">
    <property type="protein sequence ID" value="GMT11840.1"/>
    <property type="molecule type" value="Genomic_DNA"/>
</dbReference>
<protein>
    <submittedName>
        <fullName evidence="1">Uncharacterized protein</fullName>
    </submittedName>
</protein>
<dbReference type="GO" id="GO:0003682">
    <property type="term" value="F:chromatin binding"/>
    <property type="evidence" value="ECO:0007669"/>
    <property type="project" value="InterPro"/>
</dbReference>
<dbReference type="AlphaFoldDB" id="A0AAV5UX41"/>
<keyword evidence="2" id="KW-1185">Reference proteome</keyword>
<dbReference type="InterPro" id="IPR011043">
    <property type="entry name" value="Gal_Oxase/kelch_b-propeller"/>
</dbReference>
<organism evidence="1 2">
    <name type="scientific">Pristionchus fissidentatus</name>
    <dbReference type="NCBI Taxonomy" id="1538716"/>
    <lineage>
        <taxon>Eukaryota</taxon>
        <taxon>Metazoa</taxon>
        <taxon>Ecdysozoa</taxon>
        <taxon>Nematoda</taxon>
        <taxon>Chromadorea</taxon>
        <taxon>Rhabditida</taxon>
        <taxon>Rhabditina</taxon>
        <taxon>Diplogasteromorpha</taxon>
        <taxon>Diplogasteroidea</taxon>
        <taxon>Neodiplogasteridae</taxon>
        <taxon>Pristionchus</taxon>
    </lineage>
</organism>
<dbReference type="Proteomes" id="UP001432322">
    <property type="component" value="Unassembled WGS sequence"/>
</dbReference>
<dbReference type="PANTHER" id="PTHR46461">
    <property type="entry name" value="KELCH DOMAIN-CONTAINING PROTEIN 3"/>
    <property type="match status" value="1"/>
</dbReference>
<dbReference type="Pfam" id="PF24681">
    <property type="entry name" value="Kelch_KLHDC2_KLHL20_DRC7"/>
    <property type="match status" value="1"/>
</dbReference>
<name>A0AAV5UX41_9BILA</name>
<dbReference type="Gene3D" id="2.120.10.80">
    <property type="entry name" value="Kelch-type beta propeller"/>
    <property type="match status" value="1"/>
</dbReference>
<dbReference type="InterPro" id="IPR015915">
    <property type="entry name" value="Kelch-typ_b-propeller"/>
</dbReference>
<dbReference type="SUPFAM" id="SSF50965">
    <property type="entry name" value="Galactose oxidase, central domain"/>
    <property type="match status" value="1"/>
</dbReference>
<proteinExistence type="predicted"/>
<sequence>MLWVAHENFDDRERKKAKYTFAIGEKIYLLNASFNNGGFLMSELNPRNYELKEIGVKLNNFVAPHSVYGGSLIVHDGRAYLWHARGQKLYVGWIESDECHWEVAETSGFIPSSRYGNAYCKVNGSLLIHGGFQEEAMIPSGETYSLDLETKIWTRRPTVASQEILAAFMSIHRWEGCAAIGEKRIHVIGSKADTHFTLDLSTNHWSAVQAANTDRLPIVYNVFCACDRLFLYGFPSPDVGAALYRFEEDVNAWAQVHASGGRSPRLSTIYQNTLVMGTRVFFIEGVEGVERLEGDEGAASMSVLELNPKLFDHAASVLLRSEQGKDTIRSALPKYLSHQLVHDKEAPRDEEAELGEGEDRRPHIGLLREIRLLRARHGLDGLEVID</sequence>
<comment type="caution">
    <text evidence="1">The sequence shown here is derived from an EMBL/GenBank/DDBJ whole genome shotgun (WGS) entry which is preliminary data.</text>
</comment>
<evidence type="ECO:0000313" key="1">
    <source>
        <dbReference type="EMBL" id="GMT11840.1"/>
    </source>
</evidence>
<dbReference type="PANTHER" id="PTHR46461:SF1">
    <property type="entry name" value="KELCH DOMAIN-CONTAINING PROTEIN 3"/>
    <property type="match status" value="1"/>
</dbReference>
<evidence type="ECO:0000313" key="2">
    <source>
        <dbReference type="Proteomes" id="UP001432322"/>
    </source>
</evidence>